<dbReference type="GO" id="GO:0045335">
    <property type="term" value="C:phagocytic vesicle"/>
    <property type="evidence" value="ECO:0007669"/>
    <property type="project" value="TreeGrafter"/>
</dbReference>
<dbReference type="PROSITE" id="PS51419">
    <property type="entry name" value="RAB"/>
    <property type="match status" value="1"/>
</dbReference>
<feature type="compositionally biased region" description="Acidic residues" evidence="10">
    <location>
        <begin position="350"/>
        <end position="361"/>
    </location>
</feature>
<dbReference type="WBParaSite" id="Minc3s00085g04041">
    <property type="protein sequence ID" value="Minc3s00085g04041"/>
    <property type="gene ID" value="Minc3s00085g04041"/>
</dbReference>
<feature type="compositionally biased region" description="Polar residues" evidence="10">
    <location>
        <begin position="392"/>
        <end position="405"/>
    </location>
</feature>
<dbReference type="NCBIfam" id="TIGR00231">
    <property type="entry name" value="small_GTP"/>
    <property type="match status" value="1"/>
</dbReference>
<keyword evidence="7" id="KW-0636">Prenylation</keyword>
<dbReference type="SUPFAM" id="SSF52540">
    <property type="entry name" value="P-loop containing nucleoside triphosphate hydrolases"/>
    <property type="match status" value="1"/>
</dbReference>
<dbReference type="SMART" id="SM00176">
    <property type="entry name" value="RAN"/>
    <property type="match status" value="1"/>
</dbReference>
<proteinExistence type="inferred from homology"/>
<feature type="compositionally biased region" description="Basic and acidic residues" evidence="10">
    <location>
        <begin position="411"/>
        <end position="422"/>
    </location>
</feature>
<comment type="function">
    <text evidence="8">Controls vesicular trafficking from endosomes to the trans-Golgi network (TGN). Acts as a negative regulator of TLR9 signaling and can suppress TLR9-triggered TNFA, IL6, and IFNB production in macrophages by promoting TLR9 lysosomal degradation. Also negatively regulates TLR4 signaling in macrophages by promoting lysosomal degradation of TLR4. Promotes megakaryocytic differentiation by increasing NF-kappa-B-dependent IL6 production and subsequently enhancing the association of STAT3 with GATA1. Not involved in the regulation of the EGF- and EGFR degradation pathway.</text>
</comment>
<evidence type="ECO:0000256" key="8">
    <source>
        <dbReference type="ARBA" id="ARBA00058158"/>
    </source>
</evidence>
<dbReference type="PANTHER" id="PTHR47981">
    <property type="entry name" value="RAB FAMILY"/>
    <property type="match status" value="1"/>
</dbReference>
<dbReference type="GO" id="GO:0008333">
    <property type="term" value="P:endosome to lysosome transport"/>
    <property type="evidence" value="ECO:0007669"/>
    <property type="project" value="TreeGrafter"/>
</dbReference>
<evidence type="ECO:0000256" key="10">
    <source>
        <dbReference type="SAM" id="MobiDB-lite"/>
    </source>
</evidence>
<dbReference type="PRINTS" id="PR00449">
    <property type="entry name" value="RASTRNSFRMNG"/>
</dbReference>
<evidence type="ECO:0000256" key="5">
    <source>
        <dbReference type="ARBA" id="ARBA00023134"/>
    </source>
</evidence>
<evidence type="ECO:0000256" key="2">
    <source>
        <dbReference type="ARBA" id="ARBA00022448"/>
    </source>
</evidence>
<dbReference type="AlphaFoldDB" id="A0A914KRB4"/>
<feature type="compositionally biased region" description="Polar residues" evidence="10">
    <location>
        <begin position="219"/>
        <end position="232"/>
    </location>
</feature>
<accession>A0A914KRB4</accession>
<protein>
    <recommendedName>
        <fullName evidence="9">Ras-related protein Rab-7b</fullName>
    </recommendedName>
</protein>
<dbReference type="SMART" id="SM00174">
    <property type="entry name" value="RHO"/>
    <property type="match status" value="1"/>
</dbReference>
<evidence type="ECO:0000256" key="7">
    <source>
        <dbReference type="ARBA" id="ARBA00023289"/>
    </source>
</evidence>
<feature type="region of interest" description="Disordered" evidence="10">
    <location>
        <begin position="375"/>
        <end position="422"/>
    </location>
</feature>
<dbReference type="PROSITE" id="PS51421">
    <property type="entry name" value="RAS"/>
    <property type="match status" value="1"/>
</dbReference>
<evidence type="ECO:0000256" key="6">
    <source>
        <dbReference type="ARBA" id="ARBA00023288"/>
    </source>
</evidence>
<dbReference type="InterPro" id="IPR001806">
    <property type="entry name" value="Small_GTPase"/>
</dbReference>
<evidence type="ECO:0000256" key="9">
    <source>
        <dbReference type="ARBA" id="ARBA00067801"/>
    </source>
</evidence>
<dbReference type="GO" id="GO:0005770">
    <property type="term" value="C:late endosome"/>
    <property type="evidence" value="ECO:0007669"/>
    <property type="project" value="TreeGrafter"/>
</dbReference>
<dbReference type="SMART" id="SM00175">
    <property type="entry name" value="RAB"/>
    <property type="match status" value="1"/>
</dbReference>
<dbReference type="Pfam" id="PF00071">
    <property type="entry name" value="Ras"/>
    <property type="match status" value="1"/>
</dbReference>
<evidence type="ECO:0000313" key="11">
    <source>
        <dbReference type="Proteomes" id="UP000887563"/>
    </source>
</evidence>
<dbReference type="PANTHER" id="PTHR47981:SF20">
    <property type="entry name" value="RAS-RELATED PROTEIN RAB-7A"/>
    <property type="match status" value="1"/>
</dbReference>
<keyword evidence="11" id="KW-1185">Reference proteome</keyword>
<keyword evidence="4" id="KW-0653">Protein transport</keyword>
<dbReference type="GO" id="GO:0002682">
    <property type="term" value="P:regulation of immune system process"/>
    <property type="evidence" value="ECO:0007669"/>
    <property type="project" value="UniProtKB-ARBA"/>
</dbReference>
<evidence type="ECO:0000256" key="4">
    <source>
        <dbReference type="ARBA" id="ARBA00022927"/>
    </source>
</evidence>
<dbReference type="FunFam" id="3.40.50.300:FF:000751">
    <property type="entry name" value="Rab family GTPase, putative"/>
    <property type="match status" value="1"/>
</dbReference>
<evidence type="ECO:0000256" key="1">
    <source>
        <dbReference type="ARBA" id="ARBA00006270"/>
    </source>
</evidence>
<dbReference type="InterPro" id="IPR005225">
    <property type="entry name" value="Small_GTP-bd"/>
</dbReference>
<dbReference type="GO" id="GO:0003924">
    <property type="term" value="F:GTPase activity"/>
    <property type="evidence" value="ECO:0007669"/>
    <property type="project" value="InterPro"/>
</dbReference>
<keyword evidence="3" id="KW-0547">Nucleotide-binding</keyword>
<feature type="region of interest" description="Disordered" evidence="10">
    <location>
        <begin position="343"/>
        <end position="363"/>
    </location>
</feature>
<feature type="region of interest" description="Disordered" evidence="10">
    <location>
        <begin position="192"/>
        <end position="254"/>
    </location>
</feature>
<organism evidence="11 12">
    <name type="scientific">Meloidogyne incognita</name>
    <name type="common">Southern root-knot nematode worm</name>
    <name type="synonym">Oxyuris incognita</name>
    <dbReference type="NCBI Taxonomy" id="6306"/>
    <lineage>
        <taxon>Eukaryota</taxon>
        <taxon>Metazoa</taxon>
        <taxon>Ecdysozoa</taxon>
        <taxon>Nematoda</taxon>
        <taxon>Chromadorea</taxon>
        <taxon>Rhabditida</taxon>
        <taxon>Tylenchina</taxon>
        <taxon>Tylenchomorpha</taxon>
        <taxon>Tylenchoidea</taxon>
        <taxon>Meloidogynidae</taxon>
        <taxon>Meloidogyninae</taxon>
        <taxon>Meloidogyne</taxon>
        <taxon>Meloidogyne incognita group</taxon>
    </lineage>
</organism>
<sequence length="445" mass="50589">MNTQQKKDIFKVILLGDSGVGKSSLISQYVTKRFYNQHKTNMCADFLRKNITIDDRAVTLRIWDMPSQEPFRTEYVTSYRGADCCVLVYDLTDVTSFKNLENWKNEFLVHASPRDPEKFPFVLLGNKFDNEIIRAVHVKRVKEWCQSNCNMPYFEVSAKDELNLDEAFMEIAKAAIIADSHCNDSTFEKEIDKYLTPSPPPPNRLLAPSPPNRCLTPSPADSRSSNSDKGTCSQSLEISVEEEEENISTEGFENGGFNQNISEICVDSVEDVVKNYVPHPQKRYMAPRSCKRPLKNQQVKDKKRNKKKKVSPHKCIDDTEVNVVNETIVGIKLTENELVEKEVNGPAETEINENELEEEDVNGPLEANINENPLEEVVNGPNVRLSRPPISRSASQSSQRETSPQKFCKCKGNEDQGPHESSKCLKKLKKFAVLNENGVCFYNYF</sequence>
<name>A0A914KRB4_MELIC</name>
<dbReference type="GO" id="GO:0090385">
    <property type="term" value="P:phagosome-lysosome fusion"/>
    <property type="evidence" value="ECO:0007669"/>
    <property type="project" value="TreeGrafter"/>
</dbReference>
<feature type="region of interest" description="Disordered" evidence="10">
    <location>
        <begin position="290"/>
        <end position="313"/>
    </location>
</feature>
<dbReference type="GO" id="GO:0005525">
    <property type="term" value="F:GTP binding"/>
    <property type="evidence" value="ECO:0007669"/>
    <property type="project" value="UniProtKB-KW"/>
</dbReference>
<dbReference type="InterPro" id="IPR027417">
    <property type="entry name" value="P-loop_NTPase"/>
</dbReference>
<dbReference type="Proteomes" id="UP000887563">
    <property type="component" value="Unplaced"/>
</dbReference>
<dbReference type="SMART" id="SM00173">
    <property type="entry name" value="RAS"/>
    <property type="match status" value="1"/>
</dbReference>
<evidence type="ECO:0000256" key="3">
    <source>
        <dbReference type="ARBA" id="ARBA00022741"/>
    </source>
</evidence>
<dbReference type="GO" id="GO:0015031">
    <property type="term" value="P:protein transport"/>
    <property type="evidence" value="ECO:0007669"/>
    <property type="project" value="UniProtKB-KW"/>
</dbReference>
<feature type="compositionally biased region" description="Basic residues" evidence="10">
    <location>
        <begin position="301"/>
        <end position="312"/>
    </location>
</feature>
<keyword evidence="6" id="KW-0449">Lipoprotein</keyword>
<keyword evidence="2" id="KW-0813">Transport</keyword>
<dbReference type="GO" id="GO:0005764">
    <property type="term" value="C:lysosome"/>
    <property type="evidence" value="ECO:0007669"/>
    <property type="project" value="UniProtKB-ARBA"/>
</dbReference>
<feature type="compositionally biased region" description="Pro residues" evidence="10">
    <location>
        <begin position="197"/>
        <end position="211"/>
    </location>
</feature>
<keyword evidence="5" id="KW-0342">GTP-binding</keyword>
<comment type="similarity">
    <text evidence="1">Belongs to the small GTPase superfamily. Rab family.</text>
</comment>
<reference evidence="12" key="1">
    <citation type="submission" date="2022-11" db="UniProtKB">
        <authorList>
            <consortium name="WormBaseParasite"/>
        </authorList>
    </citation>
    <scope>IDENTIFICATION</scope>
</reference>
<dbReference type="Gene3D" id="3.40.50.300">
    <property type="entry name" value="P-loop containing nucleotide triphosphate hydrolases"/>
    <property type="match status" value="1"/>
</dbReference>
<evidence type="ECO:0000313" key="12">
    <source>
        <dbReference type="WBParaSite" id="Minc3s00085g04041"/>
    </source>
</evidence>